<dbReference type="InterPro" id="IPR003960">
    <property type="entry name" value="ATPase_AAA_CS"/>
</dbReference>
<keyword evidence="10" id="KW-0067">ATP-binding</keyword>
<dbReference type="FunFam" id="3.40.50.300:FF:000001">
    <property type="entry name" value="ATP-dependent zinc metalloprotease FtsH"/>
    <property type="match status" value="1"/>
</dbReference>
<evidence type="ECO:0000256" key="1">
    <source>
        <dbReference type="ARBA" id="ARBA00001947"/>
    </source>
</evidence>
<dbReference type="InterPro" id="IPR027417">
    <property type="entry name" value="P-loop_NTPase"/>
</dbReference>
<sequence length="593" mass="65305">MSLSVPRIFRAPNIKVENSEQPEYKPRSYSQFIKGLEKKELPQVLVRPAKNQAVFMEENGDYGDVAIVQSEMFWEKLIDSGANVNIDTAQPQNLAENVIVGFFLLYAFAMFRAFFGNRDGGGMGMPNPFLKSADFAMEENVETRFTDVEGIDSAKYELEEIVDFLKNPLRYSGSGAKIPRGALLSGSPGTGKTLLARAIAGESSVPFIQCSAASFVEMFVGVGAKRVRELFEQARENQPCIVFIDEIDAVGKKRAAGPMPGNDEREQTINQLLTEMDGFDENTGIVVIAATNRSDILDEALLRPGRFDRKIQVALPSVRGRKKILQVHARGKKLDKNVSLGNLARQTTGFSGAELANLLNECAIRAVRDGDGTITEAIVDDVYQRLIIGAKGDTVFTGHKKDVIAFHEAGHAITGAVIPGYDRVRKVSIIPRGAAGGVTFFQPSEEDAESALYTKRYLKNQMIVALGGRAAEELIFGPDNITTGASSDYAQVYKIAREMVTTYGLGDNSFDYRNLSPAASLIVDKEINDLVDECYKRSKELLSINMLELKQLKNKLIEDELVDGSWVYELFGGEISCNSVDKWDDENVSCTFD</sequence>
<dbReference type="InterPro" id="IPR003593">
    <property type="entry name" value="AAA+_ATPase"/>
</dbReference>
<dbReference type="SUPFAM" id="SSF140990">
    <property type="entry name" value="FtsH protease domain-like"/>
    <property type="match status" value="1"/>
</dbReference>
<reference evidence="16" key="1">
    <citation type="submission" date="2024-06" db="EMBL/GenBank/DDBJ databases">
        <title>Evidence of context-dependent and transient costs of resisting viral infection in isolates of the marine microalga Micromonas sp. (class Mamiellophyceae).</title>
        <authorList>
            <person name="Bedi de Silva A."/>
            <person name="Schvarcz C.R."/>
            <person name="Steward G.R."/>
            <person name="Edwards K.F."/>
        </authorList>
    </citation>
    <scope>NUCLEOTIDE SEQUENCE</scope>
    <source>
        <strain evidence="16">McV-KB2</strain>
    </source>
</reference>
<dbReference type="GO" id="GO:0004176">
    <property type="term" value="F:ATP-dependent peptidase activity"/>
    <property type="evidence" value="ECO:0007669"/>
    <property type="project" value="InterPro"/>
</dbReference>
<comment type="similarity">
    <text evidence="3">In the C-terminal section; belongs to the peptidase M41 family.</text>
</comment>
<evidence type="ECO:0000256" key="14">
    <source>
        <dbReference type="SAM" id="Phobius"/>
    </source>
</evidence>
<feature type="transmembrane region" description="Helical" evidence="14">
    <location>
        <begin position="98"/>
        <end position="115"/>
    </location>
</feature>
<evidence type="ECO:0000256" key="10">
    <source>
        <dbReference type="ARBA" id="ARBA00022840"/>
    </source>
</evidence>
<protein>
    <recommendedName>
        <fullName evidence="15">AAA+ ATPase domain-containing protein</fullName>
    </recommendedName>
</protein>
<evidence type="ECO:0000259" key="15">
    <source>
        <dbReference type="SMART" id="SM00382"/>
    </source>
</evidence>
<evidence type="ECO:0000313" key="16">
    <source>
        <dbReference type="EMBL" id="XCA47343.1"/>
    </source>
</evidence>
<dbReference type="GO" id="GO:0016020">
    <property type="term" value="C:membrane"/>
    <property type="evidence" value="ECO:0007669"/>
    <property type="project" value="UniProtKB-SubCell"/>
</dbReference>
<keyword evidence="11 14" id="KW-1133">Transmembrane helix</keyword>
<keyword evidence="13 14" id="KW-0472">Membrane</keyword>
<accession>A0AAU7YNN9</accession>
<dbReference type="InterPro" id="IPR041569">
    <property type="entry name" value="AAA_lid_3"/>
</dbReference>
<keyword evidence="12" id="KW-0482">Metalloprotease</keyword>
<evidence type="ECO:0000256" key="9">
    <source>
        <dbReference type="ARBA" id="ARBA00022833"/>
    </source>
</evidence>
<comment type="subcellular location">
    <subcellularLocation>
        <location evidence="2">Membrane</location>
    </subcellularLocation>
</comment>
<comment type="cofactor">
    <cofactor evidence="1">
        <name>Zn(2+)</name>
        <dbReference type="ChEBI" id="CHEBI:29105"/>
    </cofactor>
</comment>
<dbReference type="InterPro" id="IPR003959">
    <property type="entry name" value="ATPase_AAA_core"/>
</dbReference>
<evidence type="ECO:0000256" key="2">
    <source>
        <dbReference type="ARBA" id="ARBA00004370"/>
    </source>
</evidence>
<dbReference type="EMBL" id="PP911589">
    <property type="protein sequence ID" value="XCA47343.1"/>
    <property type="molecule type" value="Genomic_DNA"/>
</dbReference>
<dbReference type="SUPFAM" id="SSF52540">
    <property type="entry name" value="P-loop containing nucleoside triphosphate hydrolases"/>
    <property type="match status" value="1"/>
</dbReference>
<dbReference type="GO" id="GO:0005524">
    <property type="term" value="F:ATP binding"/>
    <property type="evidence" value="ECO:0007669"/>
    <property type="project" value="UniProtKB-KW"/>
</dbReference>
<dbReference type="PANTHER" id="PTHR23076:SF113">
    <property type="entry name" value="ATP-DEPENDENT ZINC METALLOPROTEASE FTSH 1, CHLOROPLASTIC-RELATED"/>
    <property type="match status" value="1"/>
</dbReference>
<dbReference type="GO" id="GO:0004222">
    <property type="term" value="F:metalloendopeptidase activity"/>
    <property type="evidence" value="ECO:0007669"/>
    <property type="project" value="InterPro"/>
</dbReference>
<dbReference type="SMART" id="SM00382">
    <property type="entry name" value="AAA"/>
    <property type="match status" value="1"/>
</dbReference>
<dbReference type="CDD" id="cd19501">
    <property type="entry name" value="RecA-like_FtsH"/>
    <property type="match status" value="1"/>
</dbReference>
<keyword evidence="7" id="KW-0547">Nucleotide-binding</keyword>
<dbReference type="PROSITE" id="PS00674">
    <property type="entry name" value="AAA"/>
    <property type="match status" value="1"/>
</dbReference>
<keyword evidence="6" id="KW-0479">Metal-binding</keyword>
<keyword evidence="8" id="KW-0378">Hydrolase</keyword>
<name>A0AAU7YNN9_9PHYC</name>
<dbReference type="InterPro" id="IPR000642">
    <property type="entry name" value="Peptidase_M41"/>
</dbReference>
<evidence type="ECO:0000256" key="3">
    <source>
        <dbReference type="ARBA" id="ARBA00010044"/>
    </source>
</evidence>
<dbReference type="InterPro" id="IPR005936">
    <property type="entry name" value="FtsH"/>
</dbReference>
<evidence type="ECO:0000256" key="13">
    <source>
        <dbReference type="ARBA" id="ARBA00023136"/>
    </source>
</evidence>
<evidence type="ECO:0000256" key="4">
    <source>
        <dbReference type="ARBA" id="ARBA00022670"/>
    </source>
</evidence>
<evidence type="ECO:0000256" key="12">
    <source>
        <dbReference type="ARBA" id="ARBA00023049"/>
    </source>
</evidence>
<feature type="domain" description="AAA+ ATPase" evidence="15">
    <location>
        <begin position="178"/>
        <end position="317"/>
    </location>
</feature>
<organism evidence="16">
    <name type="scientific">Micromonas commoda virus</name>
    <dbReference type="NCBI Taxonomy" id="3057169"/>
    <lineage>
        <taxon>Viruses</taxon>
        <taxon>Varidnaviria</taxon>
        <taxon>Bamfordvirae</taxon>
        <taxon>Nucleocytoviricota</taxon>
        <taxon>Megaviricetes</taxon>
        <taxon>Algavirales</taxon>
        <taxon>Phycodnaviridae</taxon>
    </lineage>
</organism>
<keyword evidence="9" id="KW-0862">Zinc</keyword>
<dbReference type="Pfam" id="PF00004">
    <property type="entry name" value="AAA"/>
    <property type="match status" value="1"/>
</dbReference>
<dbReference type="HAMAP" id="MF_01458">
    <property type="entry name" value="FtsH"/>
    <property type="match status" value="1"/>
</dbReference>
<keyword evidence="4" id="KW-0645">Protease</keyword>
<evidence type="ECO:0000256" key="11">
    <source>
        <dbReference type="ARBA" id="ARBA00022989"/>
    </source>
</evidence>
<dbReference type="GO" id="GO:0016887">
    <property type="term" value="F:ATP hydrolysis activity"/>
    <property type="evidence" value="ECO:0007669"/>
    <property type="project" value="InterPro"/>
</dbReference>
<dbReference type="Pfam" id="PF01434">
    <property type="entry name" value="Peptidase_M41"/>
    <property type="match status" value="1"/>
</dbReference>
<dbReference type="Gene3D" id="1.20.58.760">
    <property type="entry name" value="Peptidase M41"/>
    <property type="match status" value="1"/>
</dbReference>
<dbReference type="PANTHER" id="PTHR23076">
    <property type="entry name" value="METALLOPROTEASE M41 FTSH"/>
    <property type="match status" value="1"/>
</dbReference>
<dbReference type="GO" id="GO:0046872">
    <property type="term" value="F:metal ion binding"/>
    <property type="evidence" value="ECO:0007669"/>
    <property type="project" value="UniProtKB-KW"/>
</dbReference>
<dbReference type="InterPro" id="IPR037219">
    <property type="entry name" value="Peptidase_M41-like"/>
</dbReference>
<dbReference type="Gene3D" id="3.40.50.300">
    <property type="entry name" value="P-loop containing nucleotide triphosphate hydrolases"/>
    <property type="match status" value="1"/>
</dbReference>
<evidence type="ECO:0000256" key="6">
    <source>
        <dbReference type="ARBA" id="ARBA00022723"/>
    </source>
</evidence>
<dbReference type="GO" id="GO:0006508">
    <property type="term" value="P:proteolysis"/>
    <property type="evidence" value="ECO:0007669"/>
    <property type="project" value="UniProtKB-KW"/>
</dbReference>
<evidence type="ECO:0000256" key="5">
    <source>
        <dbReference type="ARBA" id="ARBA00022692"/>
    </source>
</evidence>
<dbReference type="FunFam" id="1.10.8.60:FF:000001">
    <property type="entry name" value="ATP-dependent zinc metalloprotease FtsH"/>
    <property type="match status" value="1"/>
</dbReference>
<dbReference type="Gene3D" id="1.10.8.60">
    <property type="match status" value="1"/>
</dbReference>
<dbReference type="Pfam" id="PF17862">
    <property type="entry name" value="AAA_lid_3"/>
    <property type="match status" value="1"/>
</dbReference>
<evidence type="ECO:0000256" key="7">
    <source>
        <dbReference type="ARBA" id="ARBA00022741"/>
    </source>
</evidence>
<dbReference type="NCBIfam" id="TIGR01241">
    <property type="entry name" value="FtsH_fam"/>
    <property type="match status" value="1"/>
</dbReference>
<evidence type="ECO:0000256" key="8">
    <source>
        <dbReference type="ARBA" id="ARBA00022801"/>
    </source>
</evidence>
<keyword evidence="5 14" id="KW-0812">Transmembrane</keyword>
<proteinExistence type="inferred from homology"/>